<evidence type="ECO:0000313" key="1">
    <source>
        <dbReference type="Ensembl" id="ENSNNAP00000026119.1"/>
    </source>
</evidence>
<name>A0A8C6YBH4_NAJNA</name>
<protein>
    <submittedName>
        <fullName evidence="1">Uncharacterized protein</fullName>
    </submittedName>
</protein>
<evidence type="ECO:0000313" key="2">
    <source>
        <dbReference type="Proteomes" id="UP000694559"/>
    </source>
</evidence>
<reference evidence="1" key="1">
    <citation type="submission" date="2025-08" db="UniProtKB">
        <authorList>
            <consortium name="Ensembl"/>
        </authorList>
    </citation>
    <scope>IDENTIFICATION</scope>
</reference>
<dbReference type="PANTHER" id="PTHR46785">
    <property type="entry name" value="VON WILLEBRAND FACTOR A DOMAIN-CONTAINING PROTEIN 3B"/>
    <property type="match status" value="1"/>
</dbReference>
<organism evidence="1 2">
    <name type="scientific">Naja naja</name>
    <name type="common">Indian cobra</name>
    <dbReference type="NCBI Taxonomy" id="35670"/>
    <lineage>
        <taxon>Eukaryota</taxon>
        <taxon>Metazoa</taxon>
        <taxon>Chordata</taxon>
        <taxon>Craniata</taxon>
        <taxon>Vertebrata</taxon>
        <taxon>Euteleostomi</taxon>
        <taxon>Lepidosauria</taxon>
        <taxon>Squamata</taxon>
        <taxon>Bifurcata</taxon>
        <taxon>Unidentata</taxon>
        <taxon>Episquamata</taxon>
        <taxon>Toxicofera</taxon>
        <taxon>Serpentes</taxon>
        <taxon>Colubroidea</taxon>
        <taxon>Elapidae</taxon>
        <taxon>Elapinae</taxon>
        <taxon>Naja</taxon>
    </lineage>
</organism>
<dbReference type="Ensembl" id="ENSNNAT00000027373.1">
    <property type="protein sequence ID" value="ENSNNAP00000026119.1"/>
    <property type="gene ID" value="ENSNNAG00000016990.1"/>
</dbReference>
<keyword evidence="2" id="KW-1185">Reference proteome</keyword>
<proteinExistence type="predicted"/>
<dbReference type="PANTHER" id="PTHR46785:SF1">
    <property type="entry name" value="VON WILLEBRAND FACTOR A DOMAIN-CONTAINING PROTEIN 3B"/>
    <property type="match status" value="1"/>
</dbReference>
<dbReference type="Proteomes" id="UP000694559">
    <property type="component" value="Unplaced"/>
</dbReference>
<sequence>LAKSSPSSLVYVVSQNLETSITKERTNDVQWDLDVQPLISSAKWLQLYGLKKNKMTFSQIFSQIGFQHKEDYVSVLGKIVASRYADGLYHQYRAVSDGKIYNVNQNCASHRISCDSLWN</sequence>
<accession>A0A8C6YBH4</accession>
<reference evidence="1" key="2">
    <citation type="submission" date="2025-09" db="UniProtKB">
        <authorList>
            <consortium name="Ensembl"/>
        </authorList>
    </citation>
    <scope>IDENTIFICATION</scope>
</reference>
<dbReference type="GeneTree" id="ENSGT00940000157237"/>
<dbReference type="AlphaFoldDB" id="A0A8C6YBH4"/>